<dbReference type="InterPro" id="IPR001304">
    <property type="entry name" value="C-type_lectin-like"/>
</dbReference>
<sequence length="180" mass="20374">MPNITGFLFLLLLLATEGSLGNSKNEVSHGSSQNVVGRPLGNSLNAWKYCQLGWSTYERRCFRFFKTALQWIYAEAECLRYGGNLASVHSANEYAFLKKLIHQGAGSAVKTWIGGHDAVKEGIWLWSDGSYMNFRAWNSGDNQPDNYKKNEHCLEMNHGAVQLWNDSPCYELKPFICVKK</sequence>
<dbReference type="OMA" id="ASCVSMN"/>
<reference evidence="4" key="1">
    <citation type="submission" date="2025-08" db="UniProtKB">
        <authorList>
            <consortium name="Ensembl"/>
        </authorList>
    </citation>
    <scope>IDENTIFICATION</scope>
</reference>
<evidence type="ECO:0000256" key="1">
    <source>
        <dbReference type="ARBA" id="ARBA00023157"/>
    </source>
</evidence>
<proteinExistence type="predicted"/>
<dbReference type="CDD" id="cd00037">
    <property type="entry name" value="CLECT"/>
    <property type="match status" value="1"/>
</dbReference>
<dbReference type="Pfam" id="PF00059">
    <property type="entry name" value="Lectin_C"/>
    <property type="match status" value="1"/>
</dbReference>
<evidence type="ECO:0000313" key="5">
    <source>
        <dbReference type="Proteomes" id="UP000694621"/>
    </source>
</evidence>
<evidence type="ECO:0000259" key="3">
    <source>
        <dbReference type="PROSITE" id="PS50041"/>
    </source>
</evidence>
<organism evidence="4 5">
    <name type="scientific">Astyanax mexicanus</name>
    <name type="common">Blind cave fish</name>
    <name type="synonym">Astyanax fasciatus mexicanus</name>
    <dbReference type="NCBI Taxonomy" id="7994"/>
    <lineage>
        <taxon>Eukaryota</taxon>
        <taxon>Metazoa</taxon>
        <taxon>Chordata</taxon>
        <taxon>Craniata</taxon>
        <taxon>Vertebrata</taxon>
        <taxon>Euteleostomi</taxon>
        <taxon>Actinopterygii</taxon>
        <taxon>Neopterygii</taxon>
        <taxon>Teleostei</taxon>
        <taxon>Ostariophysi</taxon>
        <taxon>Characiformes</taxon>
        <taxon>Characoidei</taxon>
        <taxon>Acestrorhamphidae</taxon>
        <taxon>Acestrorhamphinae</taxon>
        <taxon>Astyanax</taxon>
    </lineage>
</organism>
<feature type="signal peptide" evidence="2">
    <location>
        <begin position="1"/>
        <end position="21"/>
    </location>
</feature>
<dbReference type="PROSITE" id="PS00615">
    <property type="entry name" value="C_TYPE_LECTIN_1"/>
    <property type="match status" value="1"/>
</dbReference>
<dbReference type="RefSeq" id="XP_049340370.1">
    <property type="nucleotide sequence ID" value="XM_049484413.1"/>
</dbReference>
<feature type="chain" id="PRO_5034826942" description="C-type lectin domain-containing protein" evidence="2">
    <location>
        <begin position="22"/>
        <end position="180"/>
    </location>
</feature>
<dbReference type="PROSITE" id="PS50041">
    <property type="entry name" value="C_TYPE_LECTIN_2"/>
    <property type="match status" value="1"/>
</dbReference>
<name>A0A8B9HF56_ASTMX</name>
<dbReference type="PANTHER" id="PTHR22803">
    <property type="entry name" value="MANNOSE, PHOSPHOLIPASE, LECTIN RECEPTOR RELATED"/>
    <property type="match status" value="1"/>
</dbReference>
<evidence type="ECO:0000313" key="4">
    <source>
        <dbReference type="Ensembl" id="ENSAMXP00005011685.1"/>
    </source>
</evidence>
<dbReference type="InterPro" id="IPR018378">
    <property type="entry name" value="C-type_lectin_CS"/>
</dbReference>
<evidence type="ECO:0000256" key="2">
    <source>
        <dbReference type="SAM" id="SignalP"/>
    </source>
</evidence>
<feature type="domain" description="C-type lectin" evidence="3">
    <location>
        <begin position="57"/>
        <end position="178"/>
    </location>
</feature>
<keyword evidence="2" id="KW-0732">Signal</keyword>
<dbReference type="AlphaFoldDB" id="A0A8B9HF56"/>
<gene>
    <name evidence="4" type="primary">LOC103031775</name>
</gene>
<accession>A0A8B9HF56</accession>
<dbReference type="InterPro" id="IPR050111">
    <property type="entry name" value="C-type_lectin/snaclec_domain"/>
</dbReference>
<dbReference type="SUPFAM" id="SSF56436">
    <property type="entry name" value="C-type lectin-like"/>
    <property type="match status" value="1"/>
</dbReference>
<protein>
    <recommendedName>
        <fullName evidence="3">C-type lectin domain-containing protein</fullName>
    </recommendedName>
</protein>
<dbReference type="InterPro" id="IPR016186">
    <property type="entry name" value="C-type_lectin-like/link_sf"/>
</dbReference>
<dbReference type="SMART" id="SM00034">
    <property type="entry name" value="CLECT"/>
    <property type="match status" value="1"/>
</dbReference>
<dbReference type="KEGG" id="amex:103031775"/>
<dbReference type="Proteomes" id="UP000694621">
    <property type="component" value="Unplaced"/>
</dbReference>
<dbReference type="PRINTS" id="PR01504">
    <property type="entry name" value="PNCREATITSAP"/>
</dbReference>
<dbReference type="InterPro" id="IPR016187">
    <property type="entry name" value="CTDL_fold"/>
</dbReference>
<dbReference type="Gene3D" id="3.10.100.10">
    <property type="entry name" value="Mannose-Binding Protein A, subunit A"/>
    <property type="match status" value="1"/>
</dbReference>
<keyword evidence="1" id="KW-1015">Disulfide bond</keyword>
<dbReference type="Ensembl" id="ENSAMXT00005012987.1">
    <property type="protein sequence ID" value="ENSAMXP00005011685.1"/>
    <property type="gene ID" value="ENSAMXG00005006386.1"/>
</dbReference>
<dbReference type="GeneID" id="103031775"/>